<dbReference type="SUPFAM" id="SSF81901">
    <property type="entry name" value="HCP-like"/>
    <property type="match status" value="2"/>
</dbReference>
<accession>A0A7S4I1V0</accession>
<dbReference type="InterPro" id="IPR050767">
    <property type="entry name" value="Sel1_AlgK"/>
</dbReference>
<dbReference type="PANTHER" id="PTHR11102:SF160">
    <property type="entry name" value="ERAD-ASSOCIATED E3 UBIQUITIN-PROTEIN LIGASE COMPONENT HRD3"/>
    <property type="match status" value="1"/>
</dbReference>
<comment type="similarity">
    <text evidence="1">Belongs to the sel-1 family.</text>
</comment>
<dbReference type="EMBL" id="HBKP01010254">
    <property type="protein sequence ID" value="CAE2216072.1"/>
    <property type="molecule type" value="Transcribed_RNA"/>
</dbReference>
<reference evidence="2" key="1">
    <citation type="submission" date="2021-01" db="EMBL/GenBank/DDBJ databases">
        <authorList>
            <person name="Corre E."/>
            <person name="Pelletier E."/>
            <person name="Niang G."/>
            <person name="Scheremetjew M."/>
            <person name="Finn R."/>
            <person name="Kale V."/>
            <person name="Holt S."/>
            <person name="Cochrane G."/>
            <person name="Meng A."/>
            <person name="Brown T."/>
            <person name="Cohen L."/>
        </authorList>
    </citation>
    <scope>NUCLEOTIDE SEQUENCE</scope>
    <source>
        <strain evidence="2">DIVA3 518/3/11/1/6</strain>
    </source>
</reference>
<evidence type="ECO:0000313" key="2">
    <source>
        <dbReference type="EMBL" id="CAE2216072.1"/>
    </source>
</evidence>
<sequence>MQAAGVAHHMNRRLFSPRNLSMIGSANNRKIFMKNSNATPTTSTLLIPTVQTREFNYNFKSMGSREESRPTAAERYYDKTTKQHKRLTEYAQEKQSMKLVQKDQFLQDIMDRIELSEGAPDDVNDIVTSLVNYRYECCSREYWRCWIRLLERFPDPDISLAQMGISSPQSHNMMTELHRQERNAFCDEIVADFNTLRVMEDPKLEKPKNPNRRSFYKIKVGDPHHGQVLEDNDLLMLLKWENGARLKDPECQTILGNYYFTSCPEMTRWWYKRASILDYPEAIFRRGFCYEFEHAVEEQDFKKAKVMYARAAAGGHTPALNQLGSIMRHSDPEMSFEFFAEAARRGDLDGMCNIGLCSLTGKGIEQDFNNAVTFLSASAKWNHPSSLFHLGNCAALGIGIPAQLSLAVRYWGLGARAGCYESAYNLAKCFYEGICVPKNHVEAFKWFQISAKRSQPFAVFWEGLCHRLGHGTPKSEGQALECFTKAARLSRFLRPELQVLLHGSLQDQNFDVGFLQEEEAAEAEEAAKAAHRMSKFRSPTPLHI</sequence>
<gene>
    <name evidence="2" type="ORF">VSP0166_LOCUS7224</name>
</gene>
<dbReference type="InterPro" id="IPR011990">
    <property type="entry name" value="TPR-like_helical_dom_sf"/>
</dbReference>
<dbReference type="SMART" id="SM00671">
    <property type="entry name" value="SEL1"/>
    <property type="match status" value="6"/>
</dbReference>
<dbReference type="PANTHER" id="PTHR11102">
    <property type="entry name" value="SEL-1-LIKE PROTEIN"/>
    <property type="match status" value="1"/>
</dbReference>
<organism evidence="2">
    <name type="scientific">Vannella robusta</name>
    <dbReference type="NCBI Taxonomy" id="1487602"/>
    <lineage>
        <taxon>Eukaryota</taxon>
        <taxon>Amoebozoa</taxon>
        <taxon>Discosea</taxon>
        <taxon>Flabellinia</taxon>
        <taxon>Vannellidae</taxon>
        <taxon>Vannella</taxon>
    </lineage>
</organism>
<proteinExistence type="inferred from homology"/>
<protein>
    <submittedName>
        <fullName evidence="2">Uncharacterized protein</fullName>
    </submittedName>
</protein>
<dbReference type="AlphaFoldDB" id="A0A7S4I1V0"/>
<dbReference type="Pfam" id="PF08238">
    <property type="entry name" value="Sel1"/>
    <property type="match status" value="6"/>
</dbReference>
<name>A0A7S4I1V0_9EUKA</name>
<evidence type="ECO:0000256" key="1">
    <source>
        <dbReference type="ARBA" id="ARBA00038101"/>
    </source>
</evidence>
<dbReference type="InterPro" id="IPR006597">
    <property type="entry name" value="Sel1-like"/>
</dbReference>
<dbReference type="Gene3D" id="1.25.40.10">
    <property type="entry name" value="Tetratricopeptide repeat domain"/>
    <property type="match status" value="1"/>
</dbReference>